<keyword evidence="3" id="KW-0479">Metal-binding</keyword>
<dbReference type="Pfam" id="PF02310">
    <property type="entry name" value="B12-binding"/>
    <property type="match status" value="1"/>
</dbReference>
<dbReference type="InterPro" id="IPR006158">
    <property type="entry name" value="Cobalamin-bd"/>
</dbReference>
<dbReference type="Proteomes" id="UP000886890">
    <property type="component" value="Unassembled WGS sequence"/>
</dbReference>
<keyword evidence="5" id="KW-0411">Iron-sulfur</keyword>
<feature type="compositionally biased region" description="Polar residues" evidence="6">
    <location>
        <begin position="133"/>
        <end position="145"/>
    </location>
</feature>
<evidence type="ECO:0000256" key="4">
    <source>
        <dbReference type="ARBA" id="ARBA00023004"/>
    </source>
</evidence>
<dbReference type="Pfam" id="PF13311">
    <property type="entry name" value="DUF4080"/>
    <property type="match status" value="1"/>
</dbReference>
<dbReference type="Gene3D" id="3.80.30.20">
    <property type="entry name" value="tm_1862 like domain"/>
    <property type="match status" value="1"/>
</dbReference>
<dbReference type="EMBL" id="DXEK01000190">
    <property type="protein sequence ID" value="HIX78218.1"/>
    <property type="molecule type" value="Genomic_DNA"/>
</dbReference>
<comment type="caution">
    <text evidence="9">The sequence shown here is derived from an EMBL/GenBank/DDBJ whole genome shotgun (WGS) entry which is preliminary data.</text>
</comment>
<accession>A0A9D1XET1</accession>
<dbReference type="AlphaFoldDB" id="A0A9D1XET1"/>
<dbReference type="Pfam" id="PF04055">
    <property type="entry name" value="Radical_SAM"/>
    <property type="match status" value="1"/>
</dbReference>
<keyword evidence="2" id="KW-0949">S-adenosyl-L-methionine</keyword>
<evidence type="ECO:0000313" key="9">
    <source>
        <dbReference type="EMBL" id="HIX78218.1"/>
    </source>
</evidence>
<dbReference type="InterPro" id="IPR025288">
    <property type="entry name" value="DUF4080"/>
</dbReference>
<keyword evidence="4" id="KW-0408">Iron</keyword>
<name>A0A9D1XET1_9FIRM</name>
<evidence type="ECO:0000256" key="6">
    <source>
        <dbReference type="SAM" id="MobiDB-lite"/>
    </source>
</evidence>
<dbReference type="InterPro" id="IPR058240">
    <property type="entry name" value="rSAM_sf"/>
</dbReference>
<dbReference type="PROSITE" id="PS51332">
    <property type="entry name" value="B12_BINDING"/>
    <property type="match status" value="1"/>
</dbReference>
<dbReference type="GO" id="GO:0003824">
    <property type="term" value="F:catalytic activity"/>
    <property type="evidence" value="ECO:0007669"/>
    <property type="project" value="InterPro"/>
</dbReference>
<evidence type="ECO:0000259" key="7">
    <source>
        <dbReference type="PROSITE" id="PS51332"/>
    </source>
</evidence>
<organism evidence="9 10">
    <name type="scientific">Candidatus Fusicatenibacter merdavium</name>
    <dbReference type="NCBI Taxonomy" id="2838600"/>
    <lineage>
        <taxon>Bacteria</taxon>
        <taxon>Bacillati</taxon>
        <taxon>Bacillota</taxon>
        <taxon>Clostridia</taxon>
        <taxon>Lachnospirales</taxon>
        <taxon>Lachnospiraceae</taxon>
        <taxon>Fusicatenibacter</taxon>
    </lineage>
</organism>
<reference evidence="9" key="1">
    <citation type="journal article" date="2021" name="PeerJ">
        <title>Extensive microbial diversity within the chicken gut microbiome revealed by metagenomics and culture.</title>
        <authorList>
            <person name="Gilroy R."/>
            <person name="Ravi A."/>
            <person name="Getino M."/>
            <person name="Pursley I."/>
            <person name="Horton D.L."/>
            <person name="Alikhan N.F."/>
            <person name="Baker D."/>
            <person name="Gharbi K."/>
            <person name="Hall N."/>
            <person name="Watson M."/>
            <person name="Adriaenssens E.M."/>
            <person name="Foster-Nyarko E."/>
            <person name="Jarju S."/>
            <person name="Secka A."/>
            <person name="Antonio M."/>
            <person name="Oren A."/>
            <person name="Chaudhuri R.R."/>
            <person name="La Ragione R."/>
            <person name="Hildebrand F."/>
            <person name="Pallen M.J."/>
        </authorList>
    </citation>
    <scope>NUCLEOTIDE SEQUENCE</scope>
    <source>
        <strain evidence="9">CHK183-1962</strain>
    </source>
</reference>
<feature type="region of interest" description="Disordered" evidence="6">
    <location>
        <begin position="130"/>
        <end position="172"/>
    </location>
</feature>
<dbReference type="SFLD" id="SFLDS00029">
    <property type="entry name" value="Radical_SAM"/>
    <property type="match status" value="1"/>
</dbReference>
<evidence type="ECO:0000313" key="10">
    <source>
        <dbReference type="Proteomes" id="UP000886890"/>
    </source>
</evidence>
<dbReference type="Gene3D" id="3.40.50.280">
    <property type="entry name" value="Cobalamin-binding domain"/>
    <property type="match status" value="1"/>
</dbReference>
<feature type="domain" description="B12-binding" evidence="7">
    <location>
        <begin position="1"/>
        <end position="134"/>
    </location>
</feature>
<gene>
    <name evidence="9" type="ORF">H9734_11600</name>
</gene>
<dbReference type="GO" id="GO:0051536">
    <property type="term" value="F:iron-sulfur cluster binding"/>
    <property type="evidence" value="ECO:0007669"/>
    <property type="project" value="UniProtKB-KW"/>
</dbReference>
<proteinExistence type="predicted"/>
<dbReference type="GO" id="GO:0005829">
    <property type="term" value="C:cytosol"/>
    <property type="evidence" value="ECO:0007669"/>
    <property type="project" value="TreeGrafter"/>
</dbReference>
<dbReference type="PANTHER" id="PTHR43409:SF16">
    <property type="entry name" value="SLR0320 PROTEIN"/>
    <property type="match status" value="1"/>
</dbReference>
<dbReference type="InterPro" id="IPR051198">
    <property type="entry name" value="BchE-like"/>
</dbReference>
<dbReference type="PROSITE" id="PS51918">
    <property type="entry name" value="RADICAL_SAM"/>
    <property type="match status" value="1"/>
</dbReference>
<evidence type="ECO:0000256" key="1">
    <source>
        <dbReference type="ARBA" id="ARBA00001966"/>
    </source>
</evidence>
<protein>
    <submittedName>
        <fullName evidence="9">B12-binding domain-containing radical SAM protein</fullName>
    </submittedName>
</protein>
<evidence type="ECO:0000256" key="3">
    <source>
        <dbReference type="ARBA" id="ARBA00022723"/>
    </source>
</evidence>
<dbReference type="SFLD" id="SFLDG01082">
    <property type="entry name" value="B12-binding_domain_containing"/>
    <property type="match status" value="1"/>
</dbReference>
<comment type="cofactor">
    <cofactor evidence="1">
        <name>[4Fe-4S] cluster</name>
        <dbReference type="ChEBI" id="CHEBI:49883"/>
    </cofactor>
</comment>
<feature type="domain" description="Radical SAM core" evidence="8">
    <location>
        <begin position="219"/>
        <end position="438"/>
    </location>
</feature>
<dbReference type="InterPro" id="IPR007197">
    <property type="entry name" value="rSAM"/>
</dbReference>
<dbReference type="GO" id="GO:0031419">
    <property type="term" value="F:cobalamin binding"/>
    <property type="evidence" value="ECO:0007669"/>
    <property type="project" value="InterPro"/>
</dbReference>
<dbReference type="InterPro" id="IPR006638">
    <property type="entry name" value="Elp3/MiaA/NifB-like_rSAM"/>
</dbReference>
<evidence type="ECO:0000259" key="8">
    <source>
        <dbReference type="PROSITE" id="PS51918"/>
    </source>
</evidence>
<dbReference type="GO" id="GO:0046872">
    <property type="term" value="F:metal ion binding"/>
    <property type="evidence" value="ECO:0007669"/>
    <property type="project" value="UniProtKB-KW"/>
</dbReference>
<dbReference type="InterPro" id="IPR023404">
    <property type="entry name" value="rSAM_horseshoe"/>
</dbReference>
<sequence length="624" mass="72499">MKIVLAAVNAKYIHSNLAVYTLSAYAKAMGAQCEIAEYTINQQKDEILKSLFRKQPDVLCISCYIWNISYVEALVSDLSKVLPRTELWLGGPEVSYRAVSMLEKHPCLRGIMRGEGEKTFAELALAYQRPSGAENSRPGSQSGEMESSRPGSLADEAESSRPGDTPDGVEISGANDMERRLCKIAGITWRDGDGVIHENPWRPVMDLSEIPFPYEDLENFSNRILYYESSRGCPFSCSYCLSSIDKKLRFRSLDLVRKELQFFLDHQVPQVKFVDRTFNCRKDHAMAIWTYLAEHDNQKTNFHFEIAADLITDEELELFRSMRPGLIQLEIGVQSTNPDTIREIHRKMDFSKVSSVVCEIRKGRNIHQHLDLIAGLPFEDYDSFRRSFADVYRLKPQQLQLGFLKVLSGSYMAEHTADYQCFYQEEEPYEVLSTRWLPYGDVLRLKVVEEMVEVYYNSGQFPHLLGLAEQLYDNMFDFFSELGIYYEENGYDGLAHTRIRRYEILLDFLAEKKQVERRKSEQLALMDLYARENLKSRPPFAPDLAEQKDRIRQFYQREEQEHRYLKNYDGYQWKQLMRMTHLEFFTVDEDGRVCGTVLLFDYSQRDPLTGNALITAVREEDTMP</sequence>
<dbReference type="SMART" id="SM00729">
    <property type="entry name" value="Elp3"/>
    <property type="match status" value="1"/>
</dbReference>
<evidence type="ECO:0000256" key="2">
    <source>
        <dbReference type="ARBA" id="ARBA00022691"/>
    </source>
</evidence>
<reference evidence="9" key="2">
    <citation type="submission" date="2021-04" db="EMBL/GenBank/DDBJ databases">
        <authorList>
            <person name="Gilroy R."/>
        </authorList>
    </citation>
    <scope>NUCLEOTIDE SEQUENCE</scope>
    <source>
        <strain evidence="9">CHK183-1962</strain>
    </source>
</reference>
<dbReference type="CDD" id="cd01335">
    <property type="entry name" value="Radical_SAM"/>
    <property type="match status" value="1"/>
</dbReference>
<evidence type="ECO:0000256" key="5">
    <source>
        <dbReference type="ARBA" id="ARBA00023014"/>
    </source>
</evidence>
<dbReference type="PANTHER" id="PTHR43409">
    <property type="entry name" value="ANAEROBIC MAGNESIUM-PROTOPORPHYRIN IX MONOMETHYL ESTER CYCLASE-RELATED"/>
    <property type="match status" value="1"/>
</dbReference>
<dbReference type="SUPFAM" id="SSF102114">
    <property type="entry name" value="Radical SAM enzymes"/>
    <property type="match status" value="1"/>
</dbReference>